<organism evidence="3 4">
    <name type="scientific">Spizellomyces punctatus (strain DAOM BR117)</name>
    <dbReference type="NCBI Taxonomy" id="645134"/>
    <lineage>
        <taxon>Eukaryota</taxon>
        <taxon>Fungi</taxon>
        <taxon>Fungi incertae sedis</taxon>
        <taxon>Chytridiomycota</taxon>
        <taxon>Chytridiomycota incertae sedis</taxon>
        <taxon>Chytridiomycetes</taxon>
        <taxon>Spizellomycetales</taxon>
        <taxon>Spizellomycetaceae</taxon>
        <taxon>Spizellomyces</taxon>
    </lineage>
</organism>
<dbReference type="RefSeq" id="XP_016604333.1">
    <property type="nucleotide sequence ID" value="XM_016756600.1"/>
</dbReference>
<evidence type="ECO:0000313" key="3">
    <source>
        <dbReference type="EMBL" id="KNC96293.1"/>
    </source>
</evidence>
<gene>
    <name evidence="3" type="ORF">SPPG_08445</name>
</gene>
<evidence type="ECO:0000256" key="2">
    <source>
        <dbReference type="SAM" id="MobiDB-lite"/>
    </source>
</evidence>
<keyword evidence="1" id="KW-0175">Coiled coil</keyword>
<dbReference type="EMBL" id="KQ257470">
    <property type="protein sequence ID" value="KNC96293.1"/>
    <property type="molecule type" value="Genomic_DNA"/>
</dbReference>
<proteinExistence type="predicted"/>
<feature type="compositionally biased region" description="Polar residues" evidence="2">
    <location>
        <begin position="218"/>
        <end position="227"/>
    </location>
</feature>
<keyword evidence="4" id="KW-1185">Reference proteome</keyword>
<name>A0A0L0H6E6_SPIPD</name>
<feature type="coiled-coil region" evidence="1">
    <location>
        <begin position="27"/>
        <end position="61"/>
    </location>
</feature>
<dbReference type="OMA" id="STEIWFN"/>
<feature type="region of interest" description="Disordered" evidence="2">
    <location>
        <begin position="279"/>
        <end position="303"/>
    </location>
</feature>
<dbReference type="GeneID" id="27691610"/>
<dbReference type="InParanoid" id="A0A0L0H6E6"/>
<evidence type="ECO:0000313" key="4">
    <source>
        <dbReference type="Proteomes" id="UP000053201"/>
    </source>
</evidence>
<sequence>MADPFTALIDRIPSDASETSLQLILSILQEHRLAKEAEKAAKEEERKAKELELEIIREKRALASDASGLGNVATSGHSTGTHSMAQPLHLLPITPPEPSAPVPNVESWGASVHLPIDIGQYSHSPTSYASDVPLNSISVSDTPELSHNNFLDGWVGQMSFTRDLFTPMMEDDLNVQDAEGNLVDENWADYALENASSSSSPYASIGQSSPSLPSSKSDIPQTAQTNNGRRRRKREMKETDATCRDCSTPVAHLYLHGTEEQLAEPYVVNIRCTSCAAREKGGASKQSTSSEPPYKKRKESLLGPSDKSLGCDVCKRKAGVGGVHSAMISAGSTGEPGFAVGGSLHRLPQQVFSMQ</sequence>
<reference evidence="3 4" key="1">
    <citation type="submission" date="2009-08" db="EMBL/GenBank/DDBJ databases">
        <title>The Genome Sequence of Spizellomyces punctatus strain DAOM BR117.</title>
        <authorList>
            <consortium name="The Broad Institute Genome Sequencing Platform"/>
            <person name="Russ C."/>
            <person name="Cuomo C."/>
            <person name="Shea T."/>
            <person name="Young S.K."/>
            <person name="Zeng Q."/>
            <person name="Koehrsen M."/>
            <person name="Haas B."/>
            <person name="Borodovsky M."/>
            <person name="Guigo R."/>
            <person name="Alvarado L."/>
            <person name="Berlin A."/>
            <person name="Bochicchio J."/>
            <person name="Borenstein D."/>
            <person name="Chapman S."/>
            <person name="Chen Z."/>
            <person name="Engels R."/>
            <person name="Freedman E."/>
            <person name="Gellesch M."/>
            <person name="Goldberg J."/>
            <person name="Griggs A."/>
            <person name="Gujja S."/>
            <person name="Heiman D."/>
            <person name="Hepburn T."/>
            <person name="Howarth C."/>
            <person name="Jen D."/>
            <person name="Larson L."/>
            <person name="Lewis B."/>
            <person name="Mehta T."/>
            <person name="Park D."/>
            <person name="Pearson M."/>
            <person name="Roberts A."/>
            <person name="Saif S."/>
            <person name="Shenoy N."/>
            <person name="Sisk P."/>
            <person name="Stolte C."/>
            <person name="Sykes S."/>
            <person name="Thomson T."/>
            <person name="Walk T."/>
            <person name="White J."/>
            <person name="Yandava C."/>
            <person name="Burger G."/>
            <person name="Gray M.W."/>
            <person name="Holland P.W.H."/>
            <person name="King N."/>
            <person name="Lang F.B.F."/>
            <person name="Roger A.J."/>
            <person name="Ruiz-Trillo I."/>
            <person name="Lander E."/>
            <person name="Nusbaum C."/>
        </authorList>
    </citation>
    <scope>NUCLEOTIDE SEQUENCE [LARGE SCALE GENOMIC DNA]</scope>
    <source>
        <strain evidence="3 4">DAOM BR117</strain>
    </source>
</reference>
<protein>
    <submittedName>
        <fullName evidence="3">Uncharacterized protein</fullName>
    </submittedName>
</protein>
<dbReference type="OrthoDB" id="2129662at2759"/>
<accession>A0A0L0H6E6</accession>
<dbReference type="VEuPathDB" id="FungiDB:SPPG_08445"/>
<dbReference type="Proteomes" id="UP000053201">
    <property type="component" value="Unassembled WGS sequence"/>
</dbReference>
<dbReference type="AlphaFoldDB" id="A0A0L0H6E6"/>
<feature type="region of interest" description="Disordered" evidence="2">
    <location>
        <begin position="197"/>
        <end position="242"/>
    </location>
</feature>
<feature type="compositionally biased region" description="Low complexity" evidence="2">
    <location>
        <begin position="197"/>
        <end position="217"/>
    </location>
</feature>
<evidence type="ECO:0000256" key="1">
    <source>
        <dbReference type="SAM" id="Coils"/>
    </source>
</evidence>